<keyword evidence="3" id="KW-1185">Reference proteome</keyword>
<accession>A0A1Q9ECI6</accession>
<feature type="compositionally biased region" description="Basic residues" evidence="1">
    <location>
        <begin position="45"/>
        <end position="57"/>
    </location>
</feature>
<dbReference type="OMA" id="HLCITEV"/>
<gene>
    <name evidence="2" type="ORF">AK812_SmicGene11684</name>
</gene>
<sequence length="275" mass="31260">MCPNPRHGKKKIATAVRDLVALRGQVSVLHAPGTSLSSKSEGRAHAHGRGRGGHGHHIFQPKYRRVEAKEEQPKIEVLELADEAFAGIKDPEPRGIKRKASTAPVPTARLIDERSIDLKDFVYKDLEQRTLEPDDAQHYLQGIFSHLLKDSAVVMVPEASLSELSLQEDSLEHLTYRLMKTPCNRIEWQVDLMGSHHLCITEVEELALGSDIIWSTRRKGHELNEREAQRVMETMRRLVPVASKVSHDPEDEYLTELFQEDACYFEEHGCYPPDY</sequence>
<dbReference type="AlphaFoldDB" id="A0A1Q9ECI6"/>
<organism evidence="2 3">
    <name type="scientific">Symbiodinium microadriaticum</name>
    <name type="common">Dinoflagellate</name>
    <name type="synonym">Zooxanthella microadriatica</name>
    <dbReference type="NCBI Taxonomy" id="2951"/>
    <lineage>
        <taxon>Eukaryota</taxon>
        <taxon>Sar</taxon>
        <taxon>Alveolata</taxon>
        <taxon>Dinophyceae</taxon>
        <taxon>Suessiales</taxon>
        <taxon>Symbiodiniaceae</taxon>
        <taxon>Symbiodinium</taxon>
    </lineage>
</organism>
<feature type="region of interest" description="Disordered" evidence="1">
    <location>
        <begin position="31"/>
        <end position="57"/>
    </location>
</feature>
<evidence type="ECO:0000313" key="2">
    <source>
        <dbReference type="EMBL" id="OLQ05150.1"/>
    </source>
</evidence>
<proteinExistence type="predicted"/>
<evidence type="ECO:0000313" key="3">
    <source>
        <dbReference type="Proteomes" id="UP000186817"/>
    </source>
</evidence>
<dbReference type="OrthoDB" id="442471at2759"/>
<protein>
    <submittedName>
        <fullName evidence="2">Uncharacterized protein</fullName>
    </submittedName>
</protein>
<dbReference type="EMBL" id="LSRX01000193">
    <property type="protein sequence ID" value="OLQ05150.1"/>
    <property type="molecule type" value="Genomic_DNA"/>
</dbReference>
<comment type="caution">
    <text evidence="2">The sequence shown here is derived from an EMBL/GenBank/DDBJ whole genome shotgun (WGS) entry which is preliminary data.</text>
</comment>
<reference evidence="2 3" key="1">
    <citation type="submission" date="2016-02" db="EMBL/GenBank/DDBJ databases">
        <title>Genome analysis of coral dinoflagellate symbionts highlights evolutionary adaptations to a symbiotic lifestyle.</title>
        <authorList>
            <person name="Aranda M."/>
            <person name="Li Y."/>
            <person name="Liew Y.J."/>
            <person name="Baumgarten S."/>
            <person name="Simakov O."/>
            <person name="Wilson M."/>
            <person name="Piel J."/>
            <person name="Ashoor H."/>
            <person name="Bougouffa S."/>
            <person name="Bajic V.B."/>
            <person name="Ryu T."/>
            <person name="Ravasi T."/>
            <person name="Bayer T."/>
            <person name="Micklem G."/>
            <person name="Kim H."/>
            <person name="Bhak J."/>
            <person name="Lajeunesse T.C."/>
            <person name="Voolstra C.R."/>
        </authorList>
    </citation>
    <scope>NUCLEOTIDE SEQUENCE [LARGE SCALE GENOMIC DNA]</scope>
    <source>
        <strain evidence="2 3">CCMP2467</strain>
    </source>
</reference>
<name>A0A1Q9ECI6_SYMMI</name>
<evidence type="ECO:0000256" key="1">
    <source>
        <dbReference type="SAM" id="MobiDB-lite"/>
    </source>
</evidence>
<dbReference type="Proteomes" id="UP000186817">
    <property type="component" value="Unassembled WGS sequence"/>
</dbReference>